<gene>
    <name evidence="1" type="ORF">HJG60_008685</name>
</gene>
<sequence>MFDFPSSAHFRLPPHCVKLILAIASYPGCVMVPPFSPPAWGSVSSGRWECPPPSVSLCGSPGPPWICVGVSGESRHLLRPWQVCAMFQSRTGAPDASLRPPALLLLLLFCLWFWGSGRGVSCSFEEEDGGLSYRFPCSRAFGCWFPLPWQGFPSPGRGQGRCFKWEEGSETPTELLTCQLPTCLSHQGRPSLTPPRLPPAPPAEACGGDLPRECPLSWPLVVPNGRSSSRGPLGIRGSCG</sequence>
<reference evidence="1 2" key="1">
    <citation type="journal article" date="2020" name="Nature">
        <title>Six reference-quality genomes reveal evolution of bat adaptations.</title>
        <authorList>
            <person name="Jebb D."/>
            <person name="Huang Z."/>
            <person name="Pippel M."/>
            <person name="Hughes G.M."/>
            <person name="Lavrichenko K."/>
            <person name="Devanna P."/>
            <person name="Winkler S."/>
            <person name="Jermiin L.S."/>
            <person name="Skirmuntt E.C."/>
            <person name="Katzourakis A."/>
            <person name="Burkitt-Gray L."/>
            <person name="Ray D.A."/>
            <person name="Sullivan K.A.M."/>
            <person name="Roscito J.G."/>
            <person name="Kirilenko B.M."/>
            <person name="Davalos L.M."/>
            <person name="Corthals A.P."/>
            <person name="Power M.L."/>
            <person name="Jones G."/>
            <person name="Ransome R.D."/>
            <person name="Dechmann D.K.N."/>
            <person name="Locatelli A.G."/>
            <person name="Puechmaille S.J."/>
            <person name="Fedrigo O."/>
            <person name="Jarvis E.D."/>
            <person name="Hiller M."/>
            <person name="Vernes S.C."/>
            <person name="Myers E.W."/>
            <person name="Teeling E.C."/>
        </authorList>
    </citation>
    <scope>NUCLEOTIDE SEQUENCE [LARGE SCALE GENOMIC DNA]</scope>
    <source>
        <strain evidence="1">Bat1K_MPI-CBG_1</strain>
    </source>
</reference>
<evidence type="ECO:0000313" key="2">
    <source>
        <dbReference type="Proteomes" id="UP000664940"/>
    </source>
</evidence>
<accession>A0A833YT60</accession>
<comment type="caution">
    <text evidence="1">The sequence shown here is derived from an EMBL/GenBank/DDBJ whole genome shotgun (WGS) entry which is preliminary data.</text>
</comment>
<evidence type="ECO:0000313" key="1">
    <source>
        <dbReference type="EMBL" id="KAF6084423.1"/>
    </source>
</evidence>
<dbReference type="EMBL" id="JABVXQ010000012">
    <property type="protein sequence ID" value="KAF6084423.1"/>
    <property type="molecule type" value="Genomic_DNA"/>
</dbReference>
<proteinExistence type="predicted"/>
<dbReference type="AlphaFoldDB" id="A0A833YT60"/>
<dbReference type="Proteomes" id="UP000664940">
    <property type="component" value="Unassembled WGS sequence"/>
</dbReference>
<name>A0A833YT60_9CHIR</name>
<protein>
    <submittedName>
        <fullName evidence="1">Uncharacterized protein</fullName>
    </submittedName>
</protein>
<organism evidence="1 2">
    <name type="scientific">Phyllostomus discolor</name>
    <name type="common">pale spear-nosed bat</name>
    <dbReference type="NCBI Taxonomy" id="89673"/>
    <lineage>
        <taxon>Eukaryota</taxon>
        <taxon>Metazoa</taxon>
        <taxon>Chordata</taxon>
        <taxon>Craniata</taxon>
        <taxon>Vertebrata</taxon>
        <taxon>Euteleostomi</taxon>
        <taxon>Mammalia</taxon>
        <taxon>Eutheria</taxon>
        <taxon>Laurasiatheria</taxon>
        <taxon>Chiroptera</taxon>
        <taxon>Yangochiroptera</taxon>
        <taxon>Phyllostomidae</taxon>
        <taxon>Phyllostominae</taxon>
        <taxon>Phyllostomus</taxon>
    </lineage>
</organism>